<dbReference type="Pfam" id="PF01979">
    <property type="entry name" value="Amidohydro_1"/>
    <property type="match status" value="1"/>
</dbReference>
<evidence type="ECO:0000259" key="1">
    <source>
        <dbReference type="Pfam" id="PF01979"/>
    </source>
</evidence>
<dbReference type="InterPro" id="IPR032466">
    <property type="entry name" value="Metal_Hydrolase"/>
</dbReference>
<dbReference type="GO" id="GO:0016810">
    <property type="term" value="F:hydrolase activity, acting on carbon-nitrogen (but not peptide) bonds"/>
    <property type="evidence" value="ECO:0007669"/>
    <property type="project" value="InterPro"/>
</dbReference>
<keyword evidence="2" id="KW-0378">Hydrolase</keyword>
<dbReference type="Proteomes" id="UP000021210">
    <property type="component" value="Unassembled WGS sequence"/>
</dbReference>
<dbReference type="Gene3D" id="2.30.40.10">
    <property type="entry name" value="Urease, subunit C, domain 1"/>
    <property type="match status" value="1"/>
</dbReference>
<organism evidence="2 3">
    <name type="scientific">Mycobacteroides abscessus 1948</name>
    <dbReference type="NCBI Taxonomy" id="1299323"/>
    <lineage>
        <taxon>Bacteria</taxon>
        <taxon>Bacillati</taxon>
        <taxon>Actinomycetota</taxon>
        <taxon>Actinomycetes</taxon>
        <taxon>Mycobacteriales</taxon>
        <taxon>Mycobacteriaceae</taxon>
        <taxon>Mycobacteroides</taxon>
        <taxon>Mycobacteroides abscessus</taxon>
    </lineage>
</organism>
<dbReference type="PANTHER" id="PTHR43135:SF4">
    <property type="entry name" value="AMIDOHYDROLASE-RELATED DOMAIN-CONTAINING PROTEIN"/>
    <property type="match status" value="1"/>
</dbReference>
<feature type="domain" description="Amidohydrolase-related" evidence="1">
    <location>
        <begin position="42"/>
        <end position="328"/>
    </location>
</feature>
<evidence type="ECO:0000313" key="3">
    <source>
        <dbReference type="Proteomes" id="UP000021210"/>
    </source>
</evidence>
<dbReference type="AlphaFoldDB" id="A0A829QHL1"/>
<reference evidence="2 3" key="1">
    <citation type="submission" date="2013-12" db="EMBL/GenBank/DDBJ databases">
        <authorList>
            <person name="Zelazny A."/>
            <person name="Olivier K."/>
            <person name="Holland S."/>
            <person name="Lenaerts A."/>
            <person name="Ordway D."/>
            <person name="DeGroote M.A."/>
            <person name="Parker T."/>
            <person name="Sizemore C."/>
            <person name="Tallon L.J."/>
            <person name="Sadzewicz L.K."/>
            <person name="Sengamalay N."/>
            <person name="Fraser C.M."/>
            <person name="Hine E."/>
            <person name="Shefchek K.A."/>
            <person name="Das S.P."/>
            <person name="Tettelin H."/>
        </authorList>
    </citation>
    <scope>NUCLEOTIDE SEQUENCE [LARGE SCALE GENOMIC DNA]</scope>
    <source>
        <strain evidence="2 3">1948</strain>
    </source>
</reference>
<sequence length="443" mass="46875">MRAHLRGRTLPSEEPIDLWVHDGVISIEPIADADTVFDGGWLLPGLVDAHCHVGIGPQGPTSLEEAVAQAEAEREVGALLLRDAGSPVDTRGFDEREDLPRIIRAGRHLAKPKRYIPGLPLDIEDDAQLPEAVALQARWGDGWVKLVGDWIDRAVGDLAPLWSDKILKQAIDAAHANGARVTAHVFGEDALPGLIHAGIDCIEHGTGLTDDTIALMVEHGTALVPTVINIENFPGIADKAGKYPKYAQHMRDLYAGLHTTFGNAYDAGIPIYAGTDAGGSIAHGRISDEVAALTRIGMSPTDALGAASWRARSWLGRPGLEHGAPADLLGYRADPRTGPGCWRVQTSSCCAGRFDKVPGMRCAGVVLASWILAVSLPASAHAETLCRDFNAMDDTAKSAAVQEAAAGGNAVAQISPRDAVALAEAMCRVRTGETVLQVLNSKS</sequence>
<dbReference type="EMBL" id="JAOH01000002">
    <property type="protein sequence ID" value="EUA61869.1"/>
    <property type="molecule type" value="Genomic_DNA"/>
</dbReference>
<dbReference type="InterPro" id="IPR006680">
    <property type="entry name" value="Amidohydro-rel"/>
</dbReference>
<dbReference type="PANTHER" id="PTHR43135">
    <property type="entry name" value="ALPHA-D-RIBOSE 1-METHYLPHOSPHONATE 5-TRIPHOSPHATE DIPHOSPHATASE"/>
    <property type="match status" value="1"/>
</dbReference>
<proteinExistence type="predicted"/>
<name>A0A829QHL1_9MYCO</name>
<dbReference type="Gene3D" id="3.20.20.140">
    <property type="entry name" value="Metal-dependent hydrolases"/>
    <property type="match status" value="1"/>
</dbReference>
<dbReference type="InterPro" id="IPR011059">
    <property type="entry name" value="Metal-dep_hydrolase_composite"/>
</dbReference>
<gene>
    <name evidence="2" type="ORF">I542_2012</name>
</gene>
<accession>A0A829QHL1</accession>
<evidence type="ECO:0000313" key="2">
    <source>
        <dbReference type="EMBL" id="EUA61869.1"/>
    </source>
</evidence>
<comment type="caution">
    <text evidence="2">The sequence shown here is derived from an EMBL/GenBank/DDBJ whole genome shotgun (WGS) entry which is preliminary data.</text>
</comment>
<dbReference type="SUPFAM" id="SSF51556">
    <property type="entry name" value="Metallo-dependent hydrolases"/>
    <property type="match status" value="1"/>
</dbReference>
<protein>
    <submittedName>
        <fullName evidence="2">Amidohydrolase family protein</fullName>
    </submittedName>
</protein>
<dbReference type="InterPro" id="IPR051781">
    <property type="entry name" value="Metallo-dep_Hydrolase"/>
</dbReference>